<dbReference type="Proteomes" id="UP001500483">
    <property type="component" value="Unassembled WGS sequence"/>
</dbReference>
<keyword evidence="2" id="KW-0560">Oxidoreductase</keyword>
<dbReference type="InterPro" id="IPR002397">
    <property type="entry name" value="Cyt_P450_B"/>
</dbReference>
<dbReference type="CDD" id="cd11029">
    <property type="entry name" value="CYP107-like"/>
    <property type="match status" value="1"/>
</dbReference>
<gene>
    <name evidence="3" type="ORF">GCM10020366_40900</name>
</gene>
<accession>A0ABP6RS61</accession>
<dbReference type="Gene3D" id="1.10.630.10">
    <property type="entry name" value="Cytochrome P450"/>
    <property type="match status" value="1"/>
</dbReference>
<dbReference type="InterPro" id="IPR001128">
    <property type="entry name" value="Cyt_P450"/>
</dbReference>
<evidence type="ECO:0000256" key="1">
    <source>
        <dbReference type="ARBA" id="ARBA00010617"/>
    </source>
</evidence>
<keyword evidence="2" id="KW-0503">Monooxygenase</keyword>
<sequence length="407" mass="43893">MPASQCPVAALDPAGADVHGEADRLRAHGSAALVALPGDVPAWVITDHGELRGLLSDPRVSKDPRQHWPAWIRGEIPADWPLISWVGVDNMFTAFGSEHTRLRGLVSKAFTPRRVQALRPRIEQITAELLDGLAAETGEVDLRTGFTYPLPIAVITDLFGVPAEMRGTLRHIVDEVFRTSATPEETAATAQEMGRFLTDLIESKRQHPGDDLTSGLLAARDEEQNRLSERELADTLILMIGAGHETTVNLLGQAVVALTTHPEQRAALRAGDIGWDDVIEETLRWQPALANVPLRFATTDIELADGTVIAEGDAILASYAAANRDPGHYDAPEVFDARRGARDHLAFGFGPHFCLGAALARLEAQIALPALFDRFPDLALAVGSEALEPSESFISNGPKALPVRLAG</sequence>
<dbReference type="SUPFAM" id="SSF48264">
    <property type="entry name" value="Cytochrome P450"/>
    <property type="match status" value="1"/>
</dbReference>
<evidence type="ECO:0000313" key="3">
    <source>
        <dbReference type="EMBL" id="GAA3360532.1"/>
    </source>
</evidence>
<dbReference type="PROSITE" id="PS00086">
    <property type="entry name" value="CYTOCHROME_P450"/>
    <property type="match status" value="1"/>
</dbReference>
<dbReference type="PANTHER" id="PTHR46696">
    <property type="entry name" value="P450, PUTATIVE (EUROFUNG)-RELATED"/>
    <property type="match status" value="1"/>
</dbReference>
<protein>
    <submittedName>
        <fullName evidence="3">Cytochrome P450</fullName>
    </submittedName>
</protein>
<keyword evidence="2" id="KW-0349">Heme</keyword>
<dbReference type="Pfam" id="PF00067">
    <property type="entry name" value="p450"/>
    <property type="match status" value="2"/>
</dbReference>
<dbReference type="RefSeq" id="WP_344928751.1">
    <property type="nucleotide sequence ID" value="NZ_BAAAYK010000038.1"/>
</dbReference>
<evidence type="ECO:0000313" key="4">
    <source>
        <dbReference type="Proteomes" id="UP001500483"/>
    </source>
</evidence>
<comment type="caution">
    <text evidence="3">The sequence shown here is derived from an EMBL/GenBank/DDBJ whole genome shotgun (WGS) entry which is preliminary data.</text>
</comment>
<reference evidence="4" key="1">
    <citation type="journal article" date="2019" name="Int. J. Syst. Evol. Microbiol.">
        <title>The Global Catalogue of Microorganisms (GCM) 10K type strain sequencing project: providing services to taxonomists for standard genome sequencing and annotation.</title>
        <authorList>
            <consortium name="The Broad Institute Genomics Platform"/>
            <consortium name="The Broad Institute Genome Sequencing Center for Infectious Disease"/>
            <person name="Wu L."/>
            <person name="Ma J."/>
        </authorList>
    </citation>
    <scope>NUCLEOTIDE SEQUENCE [LARGE SCALE GENOMIC DNA]</scope>
    <source>
        <strain evidence="4">JCM 9687</strain>
    </source>
</reference>
<keyword evidence="2" id="KW-0479">Metal-binding</keyword>
<dbReference type="PANTHER" id="PTHR46696:SF1">
    <property type="entry name" value="CYTOCHROME P450 YJIB-RELATED"/>
    <property type="match status" value="1"/>
</dbReference>
<keyword evidence="4" id="KW-1185">Reference proteome</keyword>
<organism evidence="3 4">
    <name type="scientific">Saccharopolyspora gregorii</name>
    <dbReference type="NCBI Taxonomy" id="33914"/>
    <lineage>
        <taxon>Bacteria</taxon>
        <taxon>Bacillati</taxon>
        <taxon>Actinomycetota</taxon>
        <taxon>Actinomycetes</taxon>
        <taxon>Pseudonocardiales</taxon>
        <taxon>Pseudonocardiaceae</taxon>
        <taxon>Saccharopolyspora</taxon>
    </lineage>
</organism>
<comment type="similarity">
    <text evidence="1 2">Belongs to the cytochrome P450 family.</text>
</comment>
<dbReference type="InterPro" id="IPR036396">
    <property type="entry name" value="Cyt_P450_sf"/>
</dbReference>
<dbReference type="PRINTS" id="PR00385">
    <property type="entry name" value="P450"/>
</dbReference>
<name>A0ABP6RS61_9PSEU</name>
<dbReference type="EMBL" id="BAAAYK010000038">
    <property type="protein sequence ID" value="GAA3360532.1"/>
    <property type="molecule type" value="Genomic_DNA"/>
</dbReference>
<dbReference type="PRINTS" id="PR00359">
    <property type="entry name" value="BP450"/>
</dbReference>
<evidence type="ECO:0000256" key="2">
    <source>
        <dbReference type="RuleBase" id="RU000461"/>
    </source>
</evidence>
<dbReference type="InterPro" id="IPR017972">
    <property type="entry name" value="Cyt_P450_CS"/>
</dbReference>
<keyword evidence="2" id="KW-0408">Iron</keyword>
<proteinExistence type="inferred from homology"/>